<evidence type="ECO:0000256" key="1">
    <source>
        <dbReference type="SAM" id="Phobius"/>
    </source>
</evidence>
<proteinExistence type="predicted"/>
<sequence>MPMIAISIGTFLSFTYEDTTVIHQQHYIHMFTIIMVLTLNSSICVLLISNIEVIVLYSFNRWYLILELVKACDEEF</sequence>
<organism evidence="2 3">
    <name type="scientific">Bugula neritina</name>
    <name type="common">Brown bryozoan</name>
    <name type="synonym">Sertularia neritina</name>
    <dbReference type="NCBI Taxonomy" id="10212"/>
    <lineage>
        <taxon>Eukaryota</taxon>
        <taxon>Metazoa</taxon>
        <taxon>Spiralia</taxon>
        <taxon>Lophotrochozoa</taxon>
        <taxon>Bryozoa</taxon>
        <taxon>Gymnolaemata</taxon>
        <taxon>Cheilostomatida</taxon>
        <taxon>Flustrina</taxon>
        <taxon>Buguloidea</taxon>
        <taxon>Bugulidae</taxon>
        <taxon>Bugula</taxon>
    </lineage>
</organism>
<evidence type="ECO:0000313" key="3">
    <source>
        <dbReference type="Proteomes" id="UP000593567"/>
    </source>
</evidence>
<gene>
    <name evidence="2" type="ORF">EB796_023942</name>
</gene>
<dbReference type="EMBL" id="VXIV02003364">
    <property type="protein sequence ID" value="KAF6017741.1"/>
    <property type="molecule type" value="Genomic_DNA"/>
</dbReference>
<keyword evidence="1" id="KW-0812">Transmembrane</keyword>
<reference evidence="2" key="1">
    <citation type="submission" date="2020-06" db="EMBL/GenBank/DDBJ databases">
        <title>Draft genome of Bugula neritina, a colonial animal packing powerful symbionts and potential medicines.</title>
        <authorList>
            <person name="Rayko M."/>
        </authorList>
    </citation>
    <scope>NUCLEOTIDE SEQUENCE [LARGE SCALE GENOMIC DNA]</scope>
    <source>
        <strain evidence="2">Kwan_BN1</strain>
    </source>
</reference>
<name>A0A7J7IWC9_BUGNE</name>
<evidence type="ECO:0000313" key="2">
    <source>
        <dbReference type="EMBL" id="KAF6017741.1"/>
    </source>
</evidence>
<protein>
    <submittedName>
        <fullName evidence="2">Uncharacterized protein</fullName>
    </submittedName>
</protein>
<feature type="transmembrane region" description="Helical" evidence="1">
    <location>
        <begin position="27"/>
        <end position="48"/>
    </location>
</feature>
<keyword evidence="3" id="KW-1185">Reference proteome</keyword>
<dbReference type="AlphaFoldDB" id="A0A7J7IWC9"/>
<accession>A0A7J7IWC9</accession>
<keyword evidence="1" id="KW-1133">Transmembrane helix</keyword>
<dbReference type="Proteomes" id="UP000593567">
    <property type="component" value="Unassembled WGS sequence"/>
</dbReference>
<comment type="caution">
    <text evidence="2">The sequence shown here is derived from an EMBL/GenBank/DDBJ whole genome shotgun (WGS) entry which is preliminary data.</text>
</comment>
<keyword evidence="1" id="KW-0472">Membrane</keyword>